<evidence type="ECO:0000313" key="2">
    <source>
        <dbReference type="Proteomes" id="UP000008311"/>
    </source>
</evidence>
<dbReference type="AlphaFoldDB" id="B9T7H5"/>
<dbReference type="Gene3D" id="1.10.30.50">
    <property type="match status" value="1"/>
</dbReference>
<evidence type="ECO:0000313" key="1">
    <source>
        <dbReference type="EMBL" id="EEF28188.1"/>
    </source>
</evidence>
<organism evidence="1 2">
    <name type="scientific">Ricinus communis</name>
    <name type="common">Castor bean</name>
    <dbReference type="NCBI Taxonomy" id="3988"/>
    <lineage>
        <taxon>Eukaryota</taxon>
        <taxon>Viridiplantae</taxon>
        <taxon>Streptophyta</taxon>
        <taxon>Embryophyta</taxon>
        <taxon>Tracheophyta</taxon>
        <taxon>Spermatophyta</taxon>
        <taxon>Magnoliopsida</taxon>
        <taxon>eudicotyledons</taxon>
        <taxon>Gunneridae</taxon>
        <taxon>Pentapetalae</taxon>
        <taxon>rosids</taxon>
        <taxon>fabids</taxon>
        <taxon>Malpighiales</taxon>
        <taxon>Euphorbiaceae</taxon>
        <taxon>Acalyphoideae</taxon>
        <taxon>Acalypheae</taxon>
        <taxon>Ricinus</taxon>
    </lineage>
</organism>
<accession>B9T7H5</accession>
<proteinExistence type="predicted"/>
<keyword evidence="2" id="KW-1185">Reference proteome</keyword>
<evidence type="ECO:0008006" key="3">
    <source>
        <dbReference type="Google" id="ProtNLM"/>
    </source>
</evidence>
<name>B9T7H5_RICCO</name>
<reference evidence="2" key="1">
    <citation type="journal article" date="2010" name="Nat. Biotechnol.">
        <title>Draft genome sequence of the oilseed species Ricinus communis.</title>
        <authorList>
            <person name="Chan A.P."/>
            <person name="Crabtree J."/>
            <person name="Zhao Q."/>
            <person name="Lorenzi H."/>
            <person name="Orvis J."/>
            <person name="Puiu D."/>
            <person name="Melake-Berhan A."/>
            <person name="Jones K.M."/>
            <person name="Redman J."/>
            <person name="Chen G."/>
            <person name="Cahoon E.B."/>
            <person name="Gedil M."/>
            <person name="Stanke M."/>
            <person name="Haas B.J."/>
            <person name="Wortman J.R."/>
            <person name="Fraser-Liggett C.M."/>
            <person name="Ravel J."/>
            <person name="Rabinowicz P.D."/>
        </authorList>
    </citation>
    <scope>NUCLEOTIDE SEQUENCE [LARGE SCALE GENOMIC DNA]</scope>
    <source>
        <strain evidence="2">cv. Hale</strain>
    </source>
</reference>
<sequence length="234" mass="25641">MNHSAPLAFAASETSRSTATETSGKGWLSAHVCIATLCEGTRRQHALPMPHSAYLVTDHRRLDVGHVRLAPRDGVAIRDEVRSTLTARDDTYVVIVEMLTRGAGPKGEVALACAQPLAIRLLRSMGDLFLSPPGGMNENRRRRSRIIGRLRARDGRNCFYCGLALSARDCTAEHLLDKAGGGTDYLSNLALAHHQCNELVADKPLVQKVLLRERLHRLVSTPEADSETIRNTTC</sequence>
<dbReference type="InterPro" id="IPR014710">
    <property type="entry name" value="RmlC-like_jellyroll"/>
</dbReference>
<dbReference type="CDD" id="cd00085">
    <property type="entry name" value="HNHc"/>
    <property type="match status" value="1"/>
</dbReference>
<dbReference type="EMBL" id="EQ974753">
    <property type="protein sequence ID" value="EEF28188.1"/>
    <property type="molecule type" value="Genomic_DNA"/>
</dbReference>
<protein>
    <recommendedName>
        <fullName evidence="3">HNH nuclease domain-containing protein</fullName>
    </recommendedName>
</protein>
<dbReference type="InterPro" id="IPR003615">
    <property type="entry name" value="HNH_nuc"/>
</dbReference>
<dbReference type="Proteomes" id="UP000008311">
    <property type="component" value="Unassembled WGS sequence"/>
</dbReference>
<dbReference type="Gene3D" id="2.60.120.10">
    <property type="entry name" value="Jelly Rolls"/>
    <property type="match status" value="1"/>
</dbReference>
<gene>
    <name evidence="1" type="ORF">RCOM_0018610</name>
</gene>
<dbReference type="InParanoid" id="B9T7H5"/>